<dbReference type="PANTHER" id="PTHR46517">
    <property type="entry name" value="FRUCTOSE-2,6-BISPHOSPHATASE TIGAR"/>
    <property type="match status" value="1"/>
</dbReference>
<dbReference type="Pfam" id="PF00300">
    <property type="entry name" value="His_Phos_1"/>
    <property type="match status" value="1"/>
</dbReference>
<dbReference type="CDD" id="cd07067">
    <property type="entry name" value="HP_PGM_like"/>
    <property type="match status" value="1"/>
</dbReference>
<dbReference type="GO" id="GO:0043456">
    <property type="term" value="P:regulation of pentose-phosphate shunt"/>
    <property type="evidence" value="ECO:0007669"/>
    <property type="project" value="TreeGrafter"/>
</dbReference>
<sequence>MTRPLYLVRHGETTYNASGRMQGQLDTELSERGHAQARQAAQMLADVHITRIIASDLNRAATTASYIAEQFGLEVTTDTRLRETHLGEWQGMGRGEVDEQYPGARAQWRNDATWTPPGGESRVDVSQRIRPVVDELMEEYSEWDDGGVLLVAHNGAISALACALLNLQVEQFPMLSSLKNTHWAKLVARPGFDPDAPKRTPRFSGAADTRGAQWFLEGWNMGRGD</sequence>
<dbReference type="InterPro" id="IPR013078">
    <property type="entry name" value="His_Pase_superF_clade-1"/>
</dbReference>
<dbReference type="InterPro" id="IPR029033">
    <property type="entry name" value="His_PPase_superfam"/>
</dbReference>
<gene>
    <name evidence="4" type="ORF">QPX54_06895</name>
</gene>
<dbReference type="SMART" id="SM00855">
    <property type="entry name" value="PGAM"/>
    <property type="match status" value="1"/>
</dbReference>
<dbReference type="GO" id="GO:0045820">
    <property type="term" value="P:negative regulation of glycolytic process"/>
    <property type="evidence" value="ECO:0007669"/>
    <property type="project" value="TreeGrafter"/>
</dbReference>
<keyword evidence="1 4" id="KW-0378">Hydrolase</keyword>
<feature type="active site" description="Tele-phosphohistidine intermediate" evidence="2">
    <location>
        <position position="10"/>
    </location>
</feature>
<dbReference type="EC" id="3.1.3.-" evidence="4"/>
<feature type="active site" description="Proton donor/acceptor" evidence="2">
    <location>
        <position position="83"/>
    </location>
</feature>
<organism evidence="4 5">
    <name type="scientific">Corynebacterium propinquum</name>
    <dbReference type="NCBI Taxonomy" id="43769"/>
    <lineage>
        <taxon>Bacteria</taxon>
        <taxon>Bacillati</taxon>
        <taxon>Actinomycetota</taxon>
        <taxon>Actinomycetes</taxon>
        <taxon>Mycobacteriales</taxon>
        <taxon>Corynebacteriaceae</taxon>
        <taxon>Corynebacterium</taxon>
    </lineage>
</organism>
<reference evidence="4" key="1">
    <citation type="submission" date="2023-05" db="EMBL/GenBank/DDBJ databases">
        <title>Metabolic capabilities are highly conserved among human nasal-associated Corynebacterium species in pangenomic analyses.</title>
        <authorList>
            <person name="Tran T.H."/>
            <person name="Roberts A.Q."/>
            <person name="Escapa I.F."/>
            <person name="Gao W."/>
            <person name="Conlan S."/>
            <person name="Kong H."/>
            <person name="Segre J.A."/>
            <person name="Kelly M.S."/>
            <person name="Lemon K.P."/>
        </authorList>
    </citation>
    <scope>NUCLEOTIDE SEQUENCE</scope>
    <source>
        <strain evidence="4">KPL2654</strain>
    </source>
</reference>
<feature type="binding site" evidence="3">
    <location>
        <position position="59"/>
    </location>
    <ligand>
        <name>substrate</name>
    </ligand>
</feature>
<evidence type="ECO:0000256" key="2">
    <source>
        <dbReference type="PIRSR" id="PIRSR613078-1"/>
    </source>
</evidence>
<dbReference type="AlphaFoldDB" id="A0AAP4BTN9"/>
<evidence type="ECO:0000313" key="4">
    <source>
        <dbReference type="EMBL" id="MDK4326235.1"/>
    </source>
</evidence>
<proteinExistence type="predicted"/>
<dbReference type="Gene3D" id="3.40.50.1240">
    <property type="entry name" value="Phosphoglycerate mutase-like"/>
    <property type="match status" value="1"/>
</dbReference>
<dbReference type="PANTHER" id="PTHR46517:SF1">
    <property type="entry name" value="FRUCTOSE-2,6-BISPHOSPHATASE TIGAR"/>
    <property type="match status" value="1"/>
</dbReference>
<evidence type="ECO:0000256" key="3">
    <source>
        <dbReference type="PIRSR" id="PIRSR613078-2"/>
    </source>
</evidence>
<feature type="binding site" evidence="3">
    <location>
        <begin position="9"/>
        <end position="16"/>
    </location>
    <ligand>
        <name>substrate</name>
    </ligand>
</feature>
<dbReference type="PROSITE" id="PS00175">
    <property type="entry name" value="PG_MUTASE"/>
    <property type="match status" value="1"/>
</dbReference>
<dbReference type="Proteomes" id="UP001226160">
    <property type="component" value="Unassembled WGS sequence"/>
</dbReference>
<dbReference type="GO" id="GO:0004331">
    <property type="term" value="F:fructose-2,6-bisphosphate 2-phosphatase activity"/>
    <property type="evidence" value="ECO:0007669"/>
    <property type="project" value="TreeGrafter"/>
</dbReference>
<evidence type="ECO:0000313" key="5">
    <source>
        <dbReference type="Proteomes" id="UP001226160"/>
    </source>
</evidence>
<protein>
    <submittedName>
        <fullName evidence="4">Histidine phosphatase family protein</fullName>
        <ecNumber evidence="4">3.1.3.-</ecNumber>
    </submittedName>
</protein>
<dbReference type="GeneID" id="64188897"/>
<evidence type="ECO:0000256" key="1">
    <source>
        <dbReference type="ARBA" id="ARBA00022801"/>
    </source>
</evidence>
<name>A0AAP4BTN9_9CORY</name>
<dbReference type="SUPFAM" id="SSF53254">
    <property type="entry name" value="Phosphoglycerate mutase-like"/>
    <property type="match status" value="1"/>
</dbReference>
<accession>A0AAP4BTN9</accession>
<dbReference type="RefSeq" id="WP_018120957.1">
    <property type="nucleotide sequence ID" value="NZ_CABIYR010000001.1"/>
</dbReference>
<dbReference type="InterPro" id="IPR001345">
    <property type="entry name" value="PG/BPGM_mutase_AS"/>
</dbReference>
<dbReference type="EMBL" id="JASNVP010000005">
    <property type="protein sequence ID" value="MDK4326235.1"/>
    <property type="molecule type" value="Genomic_DNA"/>
</dbReference>
<dbReference type="InterPro" id="IPR051695">
    <property type="entry name" value="Phosphoglycerate_Mutase"/>
</dbReference>
<dbReference type="GO" id="GO:0005829">
    <property type="term" value="C:cytosol"/>
    <property type="evidence" value="ECO:0007669"/>
    <property type="project" value="TreeGrafter"/>
</dbReference>
<comment type="caution">
    <text evidence="4">The sequence shown here is derived from an EMBL/GenBank/DDBJ whole genome shotgun (WGS) entry which is preliminary data.</text>
</comment>